<sequence>MTDIINDVKNAGATFTSWDSCMSKTYCKWPVIAAIILGAVIVLSVLWCLFSCLCCGISLCTACVKCLTCGNCCGACRGSRRRKDPEYHPMPPTPTPYQGYQPQPSPMMYNNHGPQFATFDTGTKSAKIHEDSLPHMPSWDNAATRRVEDHSQQRGSDLEMERMLPQSPVREQPYGRQSQPYASDLGAQSLDQRGAANDYYDTPLSPAPTYYSSAPAAAAATAPLNRDHFSPQQNFHQNTSYDRGLSPSVAPYPSSRESTQFTPSVSPPSAPSYTPYQSPPLQQNDGVRPPSLLQVGRKPVAGSYREV</sequence>
<feature type="compositionally biased region" description="Polar residues" evidence="1">
    <location>
        <begin position="230"/>
        <end position="241"/>
    </location>
</feature>
<dbReference type="GO" id="GO:0005935">
    <property type="term" value="C:cellular bud neck"/>
    <property type="evidence" value="ECO:0007669"/>
    <property type="project" value="TreeGrafter"/>
</dbReference>
<feature type="region of interest" description="Disordered" evidence="1">
    <location>
        <begin position="80"/>
        <end position="104"/>
    </location>
</feature>
<evidence type="ECO:0000256" key="2">
    <source>
        <dbReference type="SAM" id="Phobius"/>
    </source>
</evidence>
<keyword evidence="2" id="KW-0812">Transmembrane</keyword>
<keyword evidence="2" id="KW-1133">Transmembrane helix</keyword>
<proteinExistence type="predicted"/>
<dbReference type="AlphaFoldDB" id="A0AAN8EEG9"/>
<accession>A0AAN8EEG9</accession>
<feature type="transmembrane region" description="Helical" evidence="2">
    <location>
        <begin position="31"/>
        <end position="59"/>
    </location>
</feature>
<reference evidence="3 4" key="1">
    <citation type="submission" date="2022-12" db="EMBL/GenBank/DDBJ databases">
        <title>Genomic features and morphological characterization of a novel Knufia sp. strain isolated from spacecraft assembly facility.</title>
        <authorList>
            <person name="Teixeira M."/>
            <person name="Chander A.M."/>
            <person name="Stajich J.E."/>
            <person name="Venkateswaran K."/>
        </authorList>
    </citation>
    <scope>NUCLEOTIDE SEQUENCE [LARGE SCALE GENOMIC DNA]</scope>
    <source>
        <strain evidence="3 4">FJI-L2-BK-P2</strain>
    </source>
</reference>
<name>A0AAN8EEG9_9EURO</name>
<keyword evidence="4" id="KW-1185">Reference proteome</keyword>
<feature type="compositionally biased region" description="Polar residues" evidence="1">
    <location>
        <begin position="255"/>
        <end position="264"/>
    </location>
</feature>
<evidence type="ECO:0000313" key="3">
    <source>
        <dbReference type="EMBL" id="KAK5948762.1"/>
    </source>
</evidence>
<evidence type="ECO:0000256" key="1">
    <source>
        <dbReference type="SAM" id="MobiDB-lite"/>
    </source>
</evidence>
<dbReference type="PANTHER" id="PTHR40018:SF1">
    <property type="entry name" value="[PSI+] INDUCTION PROTEIN 2"/>
    <property type="match status" value="1"/>
</dbReference>
<keyword evidence="2" id="KW-0472">Membrane</keyword>
<feature type="region of interest" description="Disordered" evidence="1">
    <location>
        <begin position="227"/>
        <end position="307"/>
    </location>
</feature>
<organism evidence="3 4">
    <name type="scientific">Knufia fluminis</name>
    <dbReference type="NCBI Taxonomy" id="191047"/>
    <lineage>
        <taxon>Eukaryota</taxon>
        <taxon>Fungi</taxon>
        <taxon>Dikarya</taxon>
        <taxon>Ascomycota</taxon>
        <taxon>Pezizomycotina</taxon>
        <taxon>Eurotiomycetes</taxon>
        <taxon>Chaetothyriomycetidae</taxon>
        <taxon>Chaetothyriales</taxon>
        <taxon>Trichomeriaceae</taxon>
        <taxon>Knufia</taxon>
    </lineage>
</organism>
<dbReference type="PANTHER" id="PTHR40018">
    <property type="entry name" value="[PSI+] INDUCTION PROTEIN 2"/>
    <property type="match status" value="1"/>
</dbReference>
<gene>
    <name evidence="3" type="ORF">OHC33_010185</name>
</gene>
<comment type="caution">
    <text evidence="3">The sequence shown here is derived from an EMBL/GenBank/DDBJ whole genome shotgun (WGS) entry which is preliminary data.</text>
</comment>
<evidence type="ECO:0000313" key="4">
    <source>
        <dbReference type="Proteomes" id="UP001316803"/>
    </source>
</evidence>
<feature type="compositionally biased region" description="Polar residues" evidence="1">
    <location>
        <begin position="271"/>
        <end position="285"/>
    </location>
</feature>
<dbReference type="EMBL" id="JAKLMC020000043">
    <property type="protein sequence ID" value="KAK5948762.1"/>
    <property type="molecule type" value="Genomic_DNA"/>
</dbReference>
<feature type="region of interest" description="Disordered" evidence="1">
    <location>
        <begin position="129"/>
        <end position="161"/>
    </location>
</feature>
<feature type="compositionally biased region" description="Basic and acidic residues" evidence="1">
    <location>
        <begin position="143"/>
        <end position="161"/>
    </location>
</feature>
<dbReference type="Proteomes" id="UP001316803">
    <property type="component" value="Unassembled WGS sequence"/>
</dbReference>
<protein>
    <submittedName>
        <fullName evidence="3">Uncharacterized protein</fullName>
    </submittedName>
</protein>
<dbReference type="InterPro" id="IPR037504">
    <property type="entry name" value="PSI_induc_2"/>
</dbReference>
<dbReference type="GO" id="GO:0005886">
    <property type="term" value="C:plasma membrane"/>
    <property type="evidence" value="ECO:0007669"/>
    <property type="project" value="TreeGrafter"/>
</dbReference>